<sequence>MTRIDFHSNVPDKINYACRLARKARNANFQVVILAQDRAQLMQLDEKLWTFSEQDFLPHVMLDDALAAQTPILLTADRAMESPHTQILINLSDTSPTHFARFERMFEVISTEDADKSAGRDRYSFYKQRGYPLTHFVAEPT</sequence>
<dbReference type="Proteomes" id="UP000657372">
    <property type="component" value="Unassembled WGS sequence"/>
</dbReference>
<dbReference type="EMBL" id="JADOEL010000009">
    <property type="protein sequence ID" value="MBF8178456.1"/>
    <property type="molecule type" value="Genomic_DNA"/>
</dbReference>
<reference evidence="1 2" key="1">
    <citation type="submission" date="2020-11" db="EMBL/GenBank/DDBJ databases">
        <title>WGS of Herminiimonas contaminans strain Marseille-Q4544 isolated from planarians Schmidtea mediterranea.</title>
        <authorList>
            <person name="Kangale L."/>
        </authorList>
    </citation>
    <scope>NUCLEOTIDE SEQUENCE [LARGE SCALE GENOMIC DNA]</scope>
    <source>
        <strain evidence="1 2">Marseille-Q4544</strain>
    </source>
</reference>
<comment type="caution">
    <text evidence="1">The sequence shown here is derived from an EMBL/GenBank/DDBJ whole genome shotgun (WGS) entry which is preliminary data.</text>
</comment>
<dbReference type="PANTHER" id="PTHR38767:SF1">
    <property type="entry name" value="DNA POLYMERASE III SUBUNIT CHI"/>
    <property type="match status" value="1"/>
</dbReference>
<dbReference type="RefSeq" id="WP_195875800.1">
    <property type="nucleotide sequence ID" value="NZ_JADOEL010000009.1"/>
</dbReference>
<protein>
    <submittedName>
        <fullName evidence="1">DNA polymerase III subunit chi</fullName>
    </submittedName>
</protein>
<name>A0ABS0EUE4_9BURK</name>
<dbReference type="InterPro" id="IPR007459">
    <property type="entry name" value="DNA_pol3_chi"/>
</dbReference>
<dbReference type="Pfam" id="PF04364">
    <property type="entry name" value="DNA_pol3_chi"/>
    <property type="match status" value="1"/>
</dbReference>
<accession>A0ABS0EUE4</accession>
<evidence type="ECO:0000313" key="1">
    <source>
        <dbReference type="EMBL" id="MBF8178456.1"/>
    </source>
</evidence>
<dbReference type="InterPro" id="IPR036768">
    <property type="entry name" value="PolIII_chi_sf"/>
</dbReference>
<evidence type="ECO:0000313" key="2">
    <source>
        <dbReference type="Proteomes" id="UP000657372"/>
    </source>
</evidence>
<proteinExistence type="predicted"/>
<keyword evidence="2" id="KW-1185">Reference proteome</keyword>
<dbReference type="NCBIfam" id="NF004348">
    <property type="entry name" value="PRK05728.1-5"/>
    <property type="match status" value="1"/>
</dbReference>
<gene>
    <name evidence="1" type="ORF">IXC47_12270</name>
</gene>
<dbReference type="PANTHER" id="PTHR38767">
    <property type="entry name" value="DNA POLYMERASE III SUBUNIT CHI"/>
    <property type="match status" value="1"/>
</dbReference>
<dbReference type="Gene3D" id="3.40.50.10110">
    <property type="entry name" value="DNA polymerase III subunit chi"/>
    <property type="match status" value="1"/>
</dbReference>
<organism evidence="1 2">
    <name type="scientific">Herminiimonas contaminans</name>
    <dbReference type="NCBI Taxonomy" id="1111140"/>
    <lineage>
        <taxon>Bacteria</taxon>
        <taxon>Pseudomonadati</taxon>
        <taxon>Pseudomonadota</taxon>
        <taxon>Betaproteobacteria</taxon>
        <taxon>Burkholderiales</taxon>
        <taxon>Oxalobacteraceae</taxon>
        <taxon>Herminiimonas</taxon>
    </lineage>
</organism>
<dbReference type="SUPFAM" id="SSF102400">
    <property type="entry name" value="DNA polymerase III chi subunit"/>
    <property type="match status" value="1"/>
</dbReference>